<evidence type="ECO:0000259" key="1">
    <source>
        <dbReference type="PROSITE" id="PS50801"/>
    </source>
</evidence>
<comment type="caution">
    <text evidence="2">The sequence shown here is derived from an EMBL/GenBank/DDBJ whole genome shotgun (WGS) entry which is preliminary data.</text>
</comment>
<dbReference type="Proteomes" id="UP000220246">
    <property type="component" value="Unassembled WGS sequence"/>
</dbReference>
<organism evidence="2 3">
    <name type="scientific">Comamonas terrigena</name>
    <dbReference type="NCBI Taxonomy" id="32013"/>
    <lineage>
        <taxon>Bacteria</taxon>
        <taxon>Pseudomonadati</taxon>
        <taxon>Pseudomonadota</taxon>
        <taxon>Betaproteobacteria</taxon>
        <taxon>Burkholderiales</taxon>
        <taxon>Comamonadaceae</taxon>
        <taxon>Comamonas</taxon>
    </lineage>
</organism>
<reference evidence="3" key="1">
    <citation type="submission" date="2017-09" db="EMBL/GenBank/DDBJ databases">
        <title>FDA dAtabase for Regulatory Grade micrObial Sequences (FDA-ARGOS): Supporting development and validation of Infectious Disease Dx tests.</title>
        <authorList>
            <person name="Minogue T."/>
            <person name="Wolcott M."/>
            <person name="Wasieloski L."/>
            <person name="Aguilar W."/>
            <person name="Moore D."/>
            <person name="Tallon L."/>
            <person name="Sadzewicz L."/>
            <person name="Ott S."/>
            <person name="Zhao X."/>
            <person name="Nagaraj S."/>
            <person name="Vavikolanu K."/>
            <person name="Aluvathingal J."/>
            <person name="Nadendla S."/>
            <person name="Sichtig H."/>
        </authorList>
    </citation>
    <scope>NUCLEOTIDE SEQUENCE [LARGE SCALE GENOMIC DNA]</scope>
    <source>
        <strain evidence="3">FDAARGOS_394</strain>
    </source>
</reference>
<dbReference type="OrthoDB" id="9156744at2"/>
<evidence type="ECO:0000313" key="3">
    <source>
        <dbReference type="Proteomes" id="UP000220246"/>
    </source>
</evidence>
<dbReference type="SUPFAM" id="SSF52091">
    <property type="entry name" value="SpoIIaa-like"/>
    <property type="match status" value="1"/>
</dbReference>
<feature type="domain" description="STAS" evidence="1">
    <location>
        <begin position="1"/>
        <end position="54"/>
    </location>
</feature>
<dbReference type="AlphaFoldDB" id="A0A2A7USX7"/>
<protein>
    <submittedName>
        <fullName evidence="2">Anti-anti-sigma factor</fullName>
    </submittedName>
</protein>
<dbReference type="EMBL" id="PDEA01000001">
    <property type="protein sequence ID" value="PEH88261.1"/>
    <property type="molecule type" value="Genomic_DNA"/>
</dbReference>
<dbReference type="PROSITE" id="PS50801">
    <property type="entry name" value="STAS"/>
    <property type="match status" value="1"/>
</dbReference>
<sequence length="102" mass="10376">MSVIALPADLDSDQAAALLPQLRRQIAGGGTGAVVLDAAAVRRFDSAALALLLECRRLALTSQRTLEVQHLPAGLHSMAHVYGVDGVLGVPVGASAGADPLV</sequence>
<dbReference type="STRING" id="1219032.GCA_001515545_03376"/>
<dbReference type="Pfam" id="PF13466">
    <property type="entry name" value="STAS_2"/>
    <property type="match status" value="1"/>
</dbReference>
<keyword evidence="3" id="KW-1185">Reference proteome</keyword>
<dbReference type="RefSeq" id="WP_098066060.1">
    <property type="nucleotide sequence ID" value="NZ_PDEA01000001.1"/>
</dbReference>
<dbReference type="GeneID" id="80800197"/>
<dbReference type="InterPro" id="IPR058548">
    <property type="entry name" value="MlaB-like_STAS"/>
</dbReference>
<name>A0A2A7USX7_COMTR</name>
<dbReference type="InterPro" id="IPR002645">
    <property type="entry name" value="STAS_dom"/>
</dbReference>
<proteinExistence type="predicted"/>
<dbReference type="Gene3D" id="3.30.750.24">
    <property type="entry name" value="STAS domain"/>
    <property type="match status" value="1"/>
</dbReference>
<dbReference type="InterPro" id="IPR036513">
    <property type="entry name" value="STAS_dom_sf"/>
</dbReference>
<gene>
    <name evidence="2" type="ORF">CRM82_06275</name>
</gene>
<dbReference type="CDD" id="cd07043">
    <property type="entry name" value="STAS_anti-anti-sigma_factors"/>
    <property type="match status" value="1"/>
</dbReference>
<accession>A0A2A7USX7</accession>
<evidence type="ECO:0000313" key="2">
    <source>
        <dbReference type="EMBL" id="PEH88261.1"/>
    </source>
</evidence>